<evidence type="ECO:0008006" key="3">
    <source>
        <dbReference type="Google" id="ProtNLM"/>
    </source>
</evidence>
<gene>
    <name evidence="1" type="ORF">GCM10007940_27150</name>
</gene>
<reference evidence="1" key="2">
    <citation type="submission" date="2023-01" db="EMBL/GenBank/DDBJ databases">
        <title>Draft genome sequence of Portibacter lacus strain NBRC 108769.</title>
        <authorList>
            <person name="Sun Q."/>
            <person name="Mori K."/>
        </authorList>
    </citation>
    <scope>NUCLEOTIDE SEQUENCE</scope>
    <source>
        <strain evidence="1">NBRC 108769</strain>
    </source>
</reference>
<dbReference type="SUPFAM" id="SSF48613">
    <property type="entry name" value="Heme oxygenase-like"/>
    <property type="match status" value="1"/>
</dbReference>
<dbReference type="RefSeq" id="WP_235294470.1">
    <property type="nucleotide sequence ID" value="NZ_BSOH01000015.1"/>
</dbReference>
<reference evidence="1" key="1">
    <citation type="journal article" date="2014" name="Int. J. Syst. Evol. Microbiol.">
        <title>Complete genome sequence of Corynebacterium casei LMG S-19264T (=DSM 44701T), isolated from a smear-ripened cheese.</title>
        <authorList>
            <consortium name="US DOE Joint Genome Institute (JGI-PGF)"/>
            <person name="Walter F."/>
            <person name="Albersmeier A."/>
            <person name="Kalinowski J."/>
            <person name="Ruckert C."/>
        </authorList>
    </citation>
    <scope>NUCLEOTIDE SEQUENCE</scope>
    <source>
        <strain evidence="1">NBRC 108769</strain>
    </source>
</reference>
<keyword evidence="2" id="KW-1185">Reference proteome</keyword>
<protein>
    <recommendedName>
        <fullName evidence="3">Heme oxygenase</fullName>
    </recommendedName>
</protein>
<proteinExistence type="predicted"/>
<dbReference type="AlphaFoldDB" id="A0AA37SQS5"/>
<dbReference type="Proteomes" id="UP001156666">
    <property type="component" value="Unassembled WGS sequence"/>
</dbReference>
<evidence type="ECO:0000313" key="2">
    <source>
        <dbReference type="Proteomes" id="UP001156666"/>
    </source>
</evidence>
<name>A0AA37SQS5_9BACT</name>
<dbReference type="EMBL" id="BSOH01000015">
    <property type="protein sequence ID" value="GLR18100.1"/>
    <property type="molecule type" value="Genomic_DNA"/>
</dbReference>
<sequence length="192" mass="22397">MSSSPILDLLRAATMPIHQKLDNGGIGNKIRNKTFDLKDYQNWLLVTRQTNQMLFSEKINFSDSQLYHFLDFDLGLTELAEDIRLNFLNLEIEKTESSITPISDQSYHPDYLIALLYTFLGSSLGSMMILKYVSQNIPEASTIFLEKMSHLQPRWNEFKKEIQYYPMTITDEELSTYSKLIFEQIFQIQSNT</sequence>
<comment type="caution">
    <text evidence="1">The sequence shown here is derived from an EMBL/GenBank/DDBJ whole genome shotgun (WGS) entry which is preliminary data.</text>
</comment>
<accession>A0AA37SQS5</accession>
<organism evidence="1 2">
    <name type="scientific">Portibacter lacus</name>
    <dbReference type="NCBI Taxonomy" id="1099794"/>
    <lineage>
        <taxon>Bacteria</taxon>
        <taxon>Pseudomonadati</taxon>
        <taxon>Bacteroidota</taxon>
        <taxon>Saprospiria</taxon>
        <taxon>Saprospirales</taxon>
        <taxon>Haliscomenobacteraceae</taxon>
        <taxon>Portibacter</taxon>
    </lineage>
</organism>
<evidence type="ECO:0000313" key="1">
    <source>
        <dbReference type="EMBL" id="GLR18100.1"/>
    </source>
</evidence>
<dbReference type="Gene3D" id="1.20.910.10">
    <property type="entry name" value="Heme oxygenase-like"/>
    <property type="match status" value="1"/>
</dbReference>
<dbReference type="InterPro" id="IPR016084">
    <property type="entry name" value="Haem_Oase-like_multi-hlx"/>
</dbReference>